<keyword evidence="3" id="KW-1185">Reference proteome</keyword>
<dbReference type="EMBL" id="KN881676">
    <property type="protein sequence ID" value="KIY50215.1"/>
    <property type="molecule type" value="Genomic_DNA"/>
</dbReference>
<feature type="compositionally biased region" description="Low complexity" evidence="1">
    <location>
        <begin position="14"/>
        <end position="38"/>
    </location>
</feature>
<dbReference type="OrthoDB" id="248233at2759"/>
<dbReference type="Proteomes" id="UP000054144">
    <property type="component" value="Unassembled WGS sequence"/>
</dbReference>
<accession>A0A0D7AIP7</accession>
<feature type="compositionally biased region" description="Basic residues" evidence="1">
    <location>
        <begin position="264"/>
        <end position="279"/>
    </location>
</feature>
<evidence type="ECO:0000313" key="3">
    <source>
        <dbReference type="Proteomes" id="UP000054144"/>
    </source>
</evidence>
<protein>
    <recommendedName>
        <fullName evidence="4">GTP binding protein 2</fullName>
    </recommendedName>
</protein>
<feature type="compositionally biased region" description="Acidic residues" evidence="1">
    <location>
        <begin position="174"/>
        <end position="184"/>
    </location>
</feature>
<feature type="compositionally biased region" description="Polar residues" evidence="1">
    <location>
        <begin position="282"/>
        <end position="291"/>
    </location>
</feature>
<evidence type="ECO:0000256" key="1">
    <source>
        <dbReference type="SAM" id="MobiDB-lite"/>
    </source>
</evidence>
<dbReference type="PANTHER" id="PTHR43721:SF9">
    <property type="entry name" value="GTP-BINDING PROTEIN 1"/>
    <property type="match status" value="1"/>
</dbReference>
<organism evidence="2 3">
    <name type="scientific">Fistulina hepatica ATCC 64428</name>
    <dbReference type="NCBI Taxonomy" id="1128425"/>
    <lineage>
        <taxon>Eukaryota</taxon>
        <taxon>Fungi</taxon>
        <taxon>Dikarya</taxon>
        <taxon>Basidiomycota</taxon>
        <taxon>Agaricomycotina</taxon>
        <taxon>Agaricomycetes</taxon>
        <taxon>Agaricomycetidae</taxon>
        <taxon>Agaricales</taxon>
        <taxon>Fistulinaceae</taxon>
        <taxon>Fistulina</taxon>
    </lineage>
</organism>
<dbReference type="GO" id="GO:0003746">
    <property type="term" value="F:translation elongation factor activity"/>
    <property type="evidence" value="ECO:0007669"/>
    <property type="project" value="TreeGrafter"/>
</dbReference>
<dbReference type="InterPro" id="IPR050055">
    <property type="entry name" value="EF-Tu_GTPase"/>
</dbReference>
<feature type="region of interest" description="Disordered" evidence="1">
    <location>
        <begin position="1"/>
        <end position="38"/>
    </location>
</feature>
<sequence length="443" mass="47844">MFGESDSESPRVPSPWDSLVSSSASPSPSPLSHGASPASITSIPKLVAESDDGNVEYKLQLLNPSPARFARLVTQLKWRLLEGGGQAYYELGVADSGALVGLSRNEMEQSLETLEMMAGEIGASVIVVKEVEVPASIIGLVALEDSRRKGSGTNKLSDVLESEDSFTISSTTETETEPETDTTNDLENDLAATIVLDSNAAPLPAFGVWPTDNSGIFDFDDIPAPAGSDLAPPKFAIDLAISSVYKPRPMRTRRQHILVPASPAKKKKRHREGRDKKLKYLNSPSSDSPQGTAEEIKRAKAIHRREIRDKRRKERDKALMACAVSSMTAIDESNAAPATATLPPVSDIEVNDTVADLEYLHVAMGPPPGASQAVDDTGDTVPVVELTSQNDDDDVFPSPIVPFNGTRDDERDGIPRRLIVEALVVRKTSLHETFLDFECFSIP</sequence>
<gene>
    <name evidence="2" type="ORF">FISHEDRAFT_64877</name>
</gene>
<evidence type="ECO:0008006" key="4">
    <source>
        <dbReference type="Google" id="ProtNLM"/>
    </source>
</evidence>
<evidence type="ECO:0000313" key="2">
    <source>
        <dbReference type="EMBL" id="KIY50215.1"/>
    </source>
</evidence>
<feature type="region of interest" description="Disordered" evidence="1">
    <location>
        <begin position="162"/>
        <end position="184"/>
    </location>
</feature>
<proteinExistence type="predicted"/>
<dbReference type="AlphaFoldDB" id="A0A0D7AIP7"/>
<feature type="region of interest" description="Disordered" evidence="1">
    <location>
        <begin position="259"/>
        <end position="299"/>
    </location>
</feature>
<dbReference type="PANTHER" id="PTHR43721">
    <property type="entry name" value="ELONGATION FACTOR TU-RELATED"/>
    <property type="match status" value="1"/>
</dbReference>
<name>A0A0D7AIP7_9AGAR</name>
<reference evidence="2 3" key="1">
    <citation type="journal article" date="2015" name="Fungal Genet. Biol.">
        <title>Evolution of novel wood decay mechanisms in Agaricales revealed by the genome sequences of Fistulina hepatica and Cylindrobasidium torrendii.</title>
        <authorList>
            <person name="Floudas D."/>
            <person name="Held B.W."/>
            <person name="Riley R."/>
            <person name="Nagy L.G."/>
            <person name="Koehler G."/>
            <person name="Ransdell A.S."/>
            <person name="Younus H."/>
            <person name="Chow J."/>
            <person name="Chiniquy J."/>
            <person name="Lipzen A."/>
            <person name="Tritt A."/>
            <person name="Sun H."/>
            <person name="Haridas S."/>
            <person name="LaButti K."/>
            <person name="Ohm R.A."/>
            <person name="Kues U."/>
            <person name="Blanchette R.A."/>
            <person name="Grigoriev I.V."/>
            <person name="Minto R.E."/>
            <person name="Hibbett D.S."/>
        </authorList>
    </citation>
    <scope>NUCLEOTIDE SEQUENCE [LARGE SCALE GENOMIC DNA]</scope>
    <source>
        <strain evidence="2 3">ATCC 64428</strain>
    </source>
</reference>